<dbReference type="CDD" id="cd02440">
    <property type="entry name" value="AdoMet_MTases"/>
    <property type="match status" value="1"/>
</dbReference>
<dbReference type="EMBL" id="JAKWJU010000002">
    <property type="protein sequence ID" value="MCH6159912.1"/>
    <property type="molecule type" value="Genomic_DNA"/>
</dbReference>
<reference evidence="4" key="2">
    <citation type="journal article" date="2023" name="Int. J. Syst. Evol. Microbiol.">
        <title>Streptomyces marispadix sp. nov., isolated from marine beach sediment of the Northern Coast of Portugal.</title>
        <authorList>
            <person name="dos Santos J.D.N."/>
            <person name="Vitorino I.R."/>
            <person name="Kallscheuer N."/>
            <person name="Srivastava A."/>
            <person name="Krautwurst S."/>
            <person name="Marz M."/>
            <person name="Jogler C."/>
            <person name="Lobo Da Cunha A."/>
            <person name="Catita J."/>
            <person name="Goncalves H."/>
            <person name="Gonzalez I."/>
            <person name="Reyes F."/>
            <person name="Lage O.M."/>
        </authorList>
    </citation>
    <scope>NUCLEOTIDE SEQUENCE</scope>
    <source>
        <strain evidence="4">M600PL45_2</strain>
    </source>
</reference>
<evidence type="ECO:0000256" key="3">
    <source>
        <dbReference type="ARBA" id="ARBA00022691"/>
    </source>
</evidence>
<dbReference type="Gene3D" id="3.40.50.150">
    <property type="entry name" value="Vaccinia Virus protein VP39"/>
    <property type="match status" value="1"/>
</dbReference>
<evidence type="ECO:0000313" key="5">
    <source>
        <dbReference type="Proteomes" id="UP001166784"/>
    </source>
</evidence>
<dbReference type="GO" id="GO:0008168">
    <property type="term" value="F:methyltransferase activity"/>
    <property type="evidence" value="ECO:0007669"/>
    <property type="project" value="UniProtKB-KW"/>
</dbReference>
<dbReference type="RefSeq" id="WP_241057891.1">
    <property type="nucleotide sequence ID" value="NZ_JAKWJU010000002.1"/>
</dbReference>
<dbReference type="SUPFAM" id="SSF53335">
    <property type="entry name" value="S-adenosyl-L-methionine-dependent methyltransferases"/>
    <property type="match status" value="1"/>
</dbReference>
<accession>A0ABS9SUG3</accession>
<evidence type="ECO:0000256" key="1">
    <source>
        <dbReference type="ARBA" id="ARBA00022603"/>
    </source>
</evidence>
<comment type="caution">
    <text evidence="4">The sequence shown here is derived from an EMBL/GenBank/DDBJ whole genome shotgun (WGS) entry which is preliminary data.</text>
</comment>
<protein>
    <submittedName>
        <fullName evidence="4">Class I SAM-dependent methyltransferase</fullName>
    </submittedName>
</protein>
<dbReference type="GO" id="GO:0032259">
    <property type="term" value="P:methylation"/>
    <property type="evidence" value="ECO:0007669"/>
    <property type="project" value="UniProtKB-KW"/>
</dbReference>
<dbReference type="InterPro" id="IPR029063">
    <property type="entry name" value="SAM-dependent_MTases_sf"/>
</dbReference>
<proteinExistence type="predicted"/>
<gene>
    <name evidence="4" type="ORF">MMA15_05600</name>
</gene>
<dbReference type="PANTHER" id="PTHR43464:SF19">
    <property type="entry name" value="UBIQUINONE BIOSYNTHESIS O-METHYLTRANSFERASE, MITOCHONDRIAL"/>
    <property type="match status" value="1"/>
</dbReference>
<name>A0ABS9SUG3_9ACTN</name>
<evidence type="ECO:0000313" key="4">
    <source>
        <dbReference type="EMBL" id="MCH6159912.1"/>
    </source>
</evidence>
<evidence type="ECO:0000256" key="2">
    <source>
        <dbReference type="ARBA" id="ARBA00022679"/>
    </source>
</evidence>
<dbReference type="Proteomes" id="UP001166784">
    <property type="component" value="Unassembled WGS sequence"/>
</dbReference>
<dbReference type="PANTHER" id="PTHR43464">
    <property type="entry name" value="METHYLTRANSFERASE"/>
    <property type="match status" value="1"/>
</dbReference>
<organism evidence="4 5">
    <name type="scientific">Streptomyces marispadix</name>
    <dbReference type="NCBI Taxonomy" id="2922868"/>
    <lineage>
        <taxon>Bacteria</taxon>
        <taxon>Bacillati</taxon>
        <taxon>Actinomycetota</taxon>
        <taxon>Actinomycetes</taxon>
        <taxon>Kitasatosporales</taxon>
        <taxon>Streptomycetaceae</taxon>
        <taxon>Streptomyces</taxon>
    </lineage>
</organism>
<keyword evidence="1 4" id="KW-0489">Methyltransferase</keyword>
<keyword evidence="3" id="KW-0949">S-adenosyl-L-methionine</keyword>
<sequence length="231" mass="25211">MASSESSAPRPGRPAVHGFWEGTGAAKTFTHPLDHGLLEQYVPREARILDYGCGYGRLTAQLVELGYGGVHGVDPSRALIERGLREHPELRLELFTALPLPFADGSFDAALLFVVLGVVTGDADQHAVMAELARLVRPSGVLYLSDVPLQSDERHVRRYEEGAAADPGRPYGVFTTPDGGLFRHHRPQELRELLHAHGFTVEEERPMATATLHHGETTRSVQVIARRAASG</sequence>
<keyword evidence="5" id="KW-1185">Reference proteome</keyword>
<dbReference type="Pfam" id="PF13489">
    <property type="entry name" value="Methyltransf_23"/>
    <property type="match status" value="1"/>
</dbReference>
<reference evidence="4" key="1">
    <citation type="submission" date="2022-03" db="EMBL/GenBank/DDBJ databases">
        <authorList>
            <person name="Santos J.D.N."/>
            <person name="Kallscheuer N."/>
            <person name="Jogler C."/>
            <person name="Lage O.M."/>
        </authorList>
    </citation>
    <scope>NUCLEOTIDE SEQUENCE</scope>
    <source>
        <strain evidence="4">M600PL45_2</strain>
    </source>
</reference>
<keyword evidence="2" id="KW-0808">Transferase</keyword>